<organism evidence="2 3">
    <name type="scientific">Chlamydomonas incerta</name>
    <dbReference type="NCBI Taxonomy" id="51695"/>
    <lineage>
        <taxon>Eukaryota</taxon>
        <taxon>Viridiplantae</taxon>
        <taxon>Chlorophyta</taxon>
        <taxon>core chlorophytes</taxon>
        <taxon>Chlorophyceae</taxon>
        <taxon>CS clade</taxon>
        <taxon>Chlamydomonadales</taxon>
        <taxon>Chlamydomonadaceae</taxon>
        <taxon>Chlamydomonas</taxon>
    </lineage>
</organism>
<protein>
    <submittedName>
        <fullName evidence="2">Uncharacterized protein</fullName>
    </submittedName>
</protein>
<feature type="compositionally biased region" description="Low complexity" evidence="1">
    <location>
        <begin position="613"/>
        <end position="622"/>
    </location>
</feature>
<proteinExistence type="predicted"/>
<sequence>MVWVSTDASDDAASSIDCVKAKPLKRRCAGGGLGRAGGLSRYYSSKSQSFSSLELVTQCTPYGTSSLALAKRRSSFDLQRQAEAAAAAAAVAVAAVPGAGVIAKSCSARLVGGSSSHYRSGGGSPAAPSSARAAAAARFASAFAAACSLAAAAGHVQDGTPAKAPGVGRSLLGGCSSSDDDVDLLLSGDGEADDVVAPERRCGSGDALCHADGQEDEGCEGEEGPDGFLEEDEDGLLCGPSSRRCPCNDTIFTDPSDAVLSPDASPPLQHLSLQAYAAGAGSAANSRAAAMAAAAALTGGGSCAGSGVASGLAVAQHQLALQQQLTAEYCNRLAAVLLPSGHSGAAFAAACGSSSCSSGGYMGGYVGLPPMAPAPASRPTAVPRAPLHAFRSTDWDGGAAAAAAGAGAIGACAAAGGGPRIWTSLSAGGVASGPSCFDNAIMQHQQDARRPDAPSSSGGAVIGTLPAGCAGLAPVLTAPPHRASAQHPSCALAGLALSQPGSGDWASSPLLQAPTSASSPIENAAATAAAAGGSANTRTTAQSGYCGLGPQHPRNSHHRTARHHGSPAQLSSLWGSTENLIASLSLSEQQQQQGGLLHHHSAKRRGHGRSLSHRSALAAAAAADEPSADPMAVDAQASCCIPQHAQPQHPQMLHEPLPACLASAFWSAGGAAGGCPSACVSIPPAHAAAAAVPQAPHVVAALCPWAPYGSAPAHGSASYLSSTIR</sequence>
<feature type="region of interest" description="Disordered" evidence="1">
    <location>
        <begin position="529"/>
        <end position="571"/>
    </location>
</feature>
<dbReference type="OrthoDB" id="551477at2759"/>
<comment type="caution">
    <text evidence="2">The sequence shown here is derived from an EMBL/GenBank/DDBJ whole genome shotgun (WGS) entry which is preliminary data.</text>
</comment>
<reference evidence="2" key="1">
    <citation type="journal article" date="2020" name="bioRxiv">
        <title>Comparative genomics of Chlamydomonas.</title>
        <authorList>
            <person name="Craig R.J."/>
            <person name="Hasan A.R."/>
            <person name="Ness R.W."/>
            <person name="Keightley P.D."/>
        </authorList>
    </citation>
    <scope>NUCLEOTIDE SEQUENCE</scope>
    <source>
        <strain evidence="2">SAG 7.73</strain>
    </source>
</reference>
<feature type="compositionally biased region" description="Low complexity" evidence="1">
    <location>
        <begin position="529"/>
        <end position="541"/>
    </location>
</feature>
<feature type="compositionally biased region" description="Basic residues" evidence="1">
    <location>
        <begin position="597"/>
        <end position="612"/>
    </location>
</feature>
<dbReference type="AlphaFoldDB" id="A0A835T6S1"/>
<accession>A0A835T6S1</accession>
<name>A0A835T6S1_CHLIN</name>
<feature type="compositionally biased region" description="Acidic residues" evidence="1">
    <location>
        <begin position="214"/>
        <end position="233"/>
    </location>
</feature>
<feature type="region of interest" description="Disordered" evidence="1">
    <location>
        <begin position="212"/>
        <end position="233"/>
    </location>
</feature>
<evidence type="ECO:0000313" key="2">
    <source>
        <dbReference type="EMBL" id="KAG2432636.1"/>
    </source>
</evidence>
<feature type="compositionally biased region" description="Basic residues" evidence="1">
    <location>
        <begin position="554"/>
        <end position="565"/>
    </location>
</feature>
<dbReference type="Proteomes" id="UP000650467">
    <property type="component" value="Unassembled WGS sequence"/>
</dbReference>
<evidence type="ECO:0000256" key="1">
    <source>
        <dbReference type="SAM" id="MobiDB-lite"/>
    </source>
</evidence>
<dbReference type="EMBL" id="JAEHOC010000021">
    <property type="protein sequence ID" value="KAG2432636.1"/>
    <property type="molecule type" value="Genomic_DNA"/>
</dbReference>
<gene>
    <name evidence="2" type="ORF">HXX76_008976</name>
</gene>
<keyword evidence="3" id="KW-1185">Reference proteome</keyword>
<feature type="region of interest" description="Disordered" evidence="1">
    <location>
        <begin position="591"/>
        <end position="622"/>
    </location>
</feature>
<evidence type="ECO:0000313" key="3">
    <source>
        <dbReference type="Proteomes" id="UP000650467"/>
    </source>
</evidence>